<proteinExistence type="predicted"/>
<reference evidence="2 3" key="1">
    <citation type="submission" date="2023-02" db="EMBL/GenBank/DDBJ databases">
        <title>LHISI_Scaffold_Assembly.</title>
        <authorList>
            <person name="Stuart O.P."/>
            <person name="Cleave R."/>
            <person name="Magrath M.J.L."/>
            <person name="Mikheyev A.S."/>
        </authorList>
    </citation>
    <scope>NUCLEOTIDE SEQUENCE [LARGE SCALE GENOMIC DNA]</scope>
    <source>
        <strain evidence="2">Daus_M_001</strain>
        <tissue evidence="2">Leg muscle</tissue>
    </source>
</reference>
<dbReference type="PROSITE" id="PS50994">
    <property type="entry name" value="INTEGRASE"/>
    <property type="match status" value="1"/>
</dbReference>
<dbReference type="Gene3D" id="3.30.420.10">
    <property type="entry name" value="Ribonuclease H-like superfamily/Ribonuclease H"/>
    <property type="match status" value="1"/>
</dbReference>
<dbReference type="InterPro" id="IPR012337">
    <property type="entry name" value="RNaseH-like_sf"/>
</dbReference>
<dbReference type="Pfam" id="PF18701">
    <property type="entry name" value="DUF5641"/>
    <property type="match status" value="1"/>
</dbReference>
<gene>
    <name evidence="2" type="ORF">PR048_019366</name>
</gene>
<dbReference type="PANTHER" id="PTHR47331">
    <property type="entry name" value="PHD-TYPE DOMAIN-CONTAINING PROTEIN"/>
    <property type="match status" value="1"/>
</dbReference>
<dbReference type="InterPro" id="IPR036397">
    <property type="entry name" value="RNaseH_sf"/>
</dbReference>
<protein>
    <recommendedName>
        <fullName evidence="1">Integrase catalytic domain-containing protein</fullName>
    </recommendedName>
</protein>
<dbReference type="InterPro" id="IPR001584">
    <property type="entry name" value="Integrase_cat-core"/>
</dbReference>
<dbReference type="InterPro" id="IPR040676">
    <property type="entry name" value="DUF5641"/>
</dbReference>
<feature type="domain" description="Integrase catalytic" evidence="1">
    <location>
        <begin position="1"/>
        <end position="144"/>
    </location>
</feature>
<dbReference type="Proteomes" id="UP001159363">
    <property type="component" value="Chromosome 6"/>
</dbReference>
<dbReference type="SUPFAM" id="SSF53098">
    <property type="entry name" value="Ribonuclease H-like"/>
    <property type="match status" value="1"/>
</dbReference>
<dbReference type="EMBL" id="JARBHB010000007">
    <property type="protein sequence ID" value="KAJ8878780.1"/>
    <property type="molecule type" value="Genomic_DNA"/>
</dbReference>
<organism evidence="2 3">
    <name type="scientific">Dryococelus australis</name>
    <dbReference type="NCBI Taxonomy" id="614101"/>
    <lineage>
        <taxon>Eukaryota</taxon>
        <taxon>Metazoa</taxon>
        <taxon>Ecdysozoa</taxon>
        <taxon>Arthropoda</taxon>
        <taxon>Hexapoda</taxon>
        <taxon>Insecta</taxon>
        <taxon>Pterygota</taxon>
        <taxon>Neoptera</taxon>
        <taxon>Polyneoptera</taxon>
        <taxon>Phasmatodea</taxon>
        <taxon>Verophasmatodea</taxon>
        <taxon>Anareolatae</taxon>
        <taxon>Phasmatidae</taxon>
        <taxon>Eurycanthinae</taxon>
        <taxon>Dryococelus</taxon>
    </lineage>
</organism>
<accession>A0ABQ9H3D3</accession>
<name>A0ABQ9H3D3_9NEOP</name>
<evidence type="ECO:0000313" key="3">
    <source>
        <dbReference type="Proteomes" id="UP001159363"/>
    </source>
</evidence>
<sequence>MIELSTAAFMAALKCFVSWRGRSREIFSDCGTYFVCAARELKELFTLVQSENLQQIVYLAHQGISWYFNSPAAPHQGGLWEAGVKSIKYHLYCVVSYVTLNFEEFYTVLTMIEACLNSRPLIALSSDPWDLSALTPGHFLIGDSLIAIPEAGEPFGKLNDVARWQLVQQLVKHFWWCWSSEFLTRLQNRRKWWIKKENLHIGDMVILKDEQLPAQQWNIGRIVNTFPGVDGLVRTATVKTASGEFKRPVVTIVPLPF</sequence>
<comment type="caution">
    <text evidence="2">The sequence shown here is derived from an EMBL/GenBank/DDBJ whole genome shotgun (WGS) entry which is preliminary data.</text>
</comment>
<evidence type="ECO:0000259" key="1">
    <source>
        <dbReference type="PROSITE" id="PS50994"/>
    </source>
</evidence>
<evidence type="ECO:0000313" key="2">
    <source>
        <dbReference type="EMBL" id="KAJ8878780.1"/>
    </source>
</evidence>
<keyword evidence="3" id="KW-1185">Reference proteome</keyword>